<feature type="signal peptide" evidence="1">
    <location>
        <begin position="1"/>
        <end position="18"/>
    </location>
</feature>
<reference evidence="3" key="1">
    <citation type="submission" date="2018-06" db="EMBL/GenBank/DDBJ databases">
        <title>Complete genome of Pseudomonas insecticola strain QZS01.</title>
        <authorList>
            <person name="Wang J."/>
            <person name="Su Q."/>
        </authorList>
    </citation>
    <scope>NUCLEOTIDE SEQUENCE [LARGE SCALE GENOMIC DNA]</scope>
    <source>
        <strain evidence="3">QZS01</strain>
    </source>
</reference>
<name>A0A3Q9JJT2_9GAMM</name>
<evidence type="ECO:0000256" key="1">
    <source>
        <dbReference type="SAM" id="SignalP"/>
    </source>
</evidence>
<dbReference type="AlphaFoldDB" id="A0A3Q9JJT2"/>
<protein>
    <submittedName>
        <fullName evidence="2">Uncharacterized protein</fullName>
    </submittedName>
</protein>
<evidence type="ECO:0000313" key="3">
    <source>
        <dbReference type="Proteomes" id="UP000273143"/>
    </source>
</evidence>
<keyword evidence="1" id="KW-0732">Signal</keyword>
<evidence type="ECO:0000313" key="2">
    <source>
        <dbReference type="EMBL" id="AZS49349.1"/>
    </source>
</evidence>
<accession>A0A3Q9JJT2</accession>
<organism evidence="2 3">
    <name type="scientific">Entomomonas moraniae</name>
    <dbReference type="NCBI Taxonomy" id="2213226"/>
    <lineage>
        <taxon>Bacteria</taxon>
        <taxon>Pseudomonadati</taxon>
        <taxon>Pseudomonadota</taxon>
        <taxon>Gammaproteobacteria</taxon>
        <taxon>Pseudomonadales</taxon>
        <taxon>Pseudomonadaceae</taxon>
        <taxon>Entomomonas</taxon>
    </lineage>
</organism>
<proteinExistence type="predicted"/>
<sequence>MFKTLAIALCLCSFQCNAYQLLSNEQAAEQQTKIAKENLDKAQEAYLTKYNECIEQSKNNILNPVDFKGIELNEKELKAIILYFSAKNYRACVGDLTDKYVTAINVARNFSVQKYSIKDDPESENSIYVGAPLAIDEIKYLPDYLQIDQSKREKLEKITKLKKVFDLSTSKNNLL</sequence>
<dbReference type="RefSeq" id="WP_127161566.1">
    <property type="nucleotide sequence ID" value="NZ_CP029822.1"/>
</dbReference>
<dbReference type="EMBL" id="CP029822">
    <property type="protein sequence ID" value="AZS49349.1"/>
    <property type="molecule type" value="Genomic_DNA"/>
</dbReference>
<keyword evidence="3" id="KW-1185">Reference proteome</keyword>
<dbReference type="KEGG" id="emo:DM558_00505"/>
<gene>
    <name evidence="2" type="ORF">DM558_00505</name>
</gene>
<feature type="chain" id="PRO_5018603424" evidence="1">
    <location>
        <begin position="19"/>
        <end position="175"/>
    </location>
</feature>
<dbReference type="Proteomes" id="UP000273143">
    <property type="component" value="Chromosome"/>
</dbReference>